<dbReference type="Gene3D" id="3.40.50.1820">
    <property type="entry name" value="alpha/beta hydrolase"/>
    <property type="match status" value="1"/>
</dbReference>
<feature type="domain" description="AB hydrolase-1" evidence="1">
    <location>
        <begin position="36"/>
        <end position="240"/>
    </location>
</feature>
<evidence type="ECO:0000259" key="1">
    <source>
        <dbReference type="Pfam" id="PF12697"/>
    </source>
</evidence>
<dbReference type="PANTHER" id="PTHR43798:SF33">
    <property type="entry name" value="HYDROLASE, PUTATIVE (AFU_ORTHOLOGUE AFUA_2G14860)-RELATED"/>
    <property type="match status" value="1"/>
</dbReference>
<evidence type="ECO:0000313" key="3">
    <source>
        <dbReference type="Proteomes" id="UP001501057"/>
    </source>
</evidence>
<name>A0ABP4W5Q4_9ACTN</name>
<organism evidence="2 3">
    <name type="scientific">Aeromicrobium alkaliterrae</name>
    <dbReference type="NCBI Taxonomy" id="302168"/>
    <lineage>
        <taxon>Bacteria</taxon>
        <taxon>Bacillati</taxon>
        <taxon>Actinomycetota</taxon>
        <taxon>Actinomycetes</taxon>
        <taxon>Propionibacteriales</taxon>
        <taxon>Nocardioidaceae</taxon>
        <taxon>Aeromicrobium</taxon>
    </lineage>
</organism>
<dbReference type="RefSeq" id="WP_344202721.1">
    <property type="nucleotide sequence ID" value="NZ_BAAAME010000005.1"/>
</dbReference>
<dbReference type="Proteomes" id="UP001501057">
    <property type="component" value="Unassembled WGS sequence"/>
</dbReference>
<dbReference type="Pfam" id="PF12697">
    <property type="entry name" value="Abhydrolase_6"/>
    <property type="match status" value="1"/>
</dbReference>
<reference evidence="3" key="1">
    <citation type="journal article" date="2019" name="Int. J. Syst. Evol. Microbiol.">
        <title>The Global Catalogue of Microorganisms (GCM) 10K type strain sequencing project: providing services to taxonomists for standard genome sequencing and annotation.</title>
        <authorList>
            <consortium name="The Broad Institute Genomics Platform"/>
            <consortium name="The Broad Institute Genome Sequencing Center for Infectious Disease"/>
            <person name="Wu L."/>
            <person name="Ma J."/>
        </authorList>
    </citation>
    <scope>NUCLEOTIDE SEQUENCE [LARGE SCALE GENOMIC DNA]</scope>
    <source>
        <strain evidence="3">JCM 13518</strain>
    </source>
</reference>
<gene>
    <name evidence="2" type="ORF">GCM10009710_27950</name>
</gene>
<evidence type="ECO:0000313" key="2">
    <source>
        <dbReference type="EMBL" id="GAA1746332.1"/>
    </source>
</evidence>
<keyword evidence="3" id="KW-1185">Reference proteome</keyword>
<dbReference type="InterPro" id="IPR050266">
    <property type="entry name" value="AB_hydrolase_sf"/>
</dbReference>
<protein>
    <recommendedName>
        <fullName evidence="1">AB hydrolase-1 domain-containing protein</fullName>
    </recommendedName>
</protein>
<sequence>MTDVLRRTYVDTSWGQVHAVTAGDGGPWIGLLHESPLSSEVWLDVARALAGRARVVAFDTPGYGASAPPPREGLELGDYAAVIAEACAALEMEAPIFAGVHTGAALAVELAHLVPGTAGIVLSGISLFSPEQRDEFIAGWTPPVPTDTEGAQFDWAVERYRRIWPELTPELLHVAAMQLLRVKDRYHWGYQAAFRHDPRELLRTATCPVLLLDAEHDMLAFADAEALELAQDGRLEILPGLPGQPHLRVPETYADHLVAFATECASSQKVTP</sequence>
<dbReference type="PANTHER" id="PTHR43798">
    <property type="entry name" value="MONOACYLGLYCEROL LIPASE"/>
    <property type="match status" value="1"/>
</dbReference>
<proteinExistence type="predicted"/>
<dbReference type="EMBL" id="BAAAME010000005">
    <property type="protein sequence ID" value="GAA1746332.1"/>
    <property type="molecule type" value="Genomic_DNA"/>
</dbReference>
<dbReference type="InterPro" id="IPR000073">
    <property type="entry name" value="AB_hydrolase_1"/>
</dbReference>
<dbReference type="InterPro" id="IPR029058">
    <property type="entry name" value="AB_hydrolase_fold"/>
</dbReference>
<dbReference type="SUPFAM" id="SSF53474">
    <property type="entry name" value="alpha/beta-Hydrolases"/>
    <property type="match status" value="1"/>
</dbReference>
<comment type="caution">
    <text evidence="2">The sequence shown here is derived from an EMBL/GenBank/DDBJ whole genome shotgun (WGS) entry which is preliminary data.</text>
</comment>
<accession>A0ABP4W5Q4</accession>